<sequence>MESELVRRRVNLIASHFVSTDDISATHVLPMNCSGSLNSVLRRCDNKLYFARQSSESHGYFMRQISAEEGSQTPKTIGAAYDHQSPANTRAPCFAKPESTPFFGRPERMPCFARPARTESDYLSSVVQQPLAPVQGGEFSTLEAPPFSRPGKPLPRGDQLHSEVNGTGWSPKMDVAESKGKYVITVEVPGVRINDIRVEVDDQKLSVKGRRTTSYMTVAGSPNASFSSYHRREILYGPCEAVWPLPSGVNKDHISAEFQDGFLQIIIPKN</sequence>
<protein>
    <recommendedName>
        <fullName evidence="5">SHSP domain-containing protein</fullName>
    </recommendedName>
</protein>
<evidence type="ECO:0000259" key="5">
    <source>
        <dbReference type="PROSITE" id="PS01031"/>
    </source>
</evidence>
<dbReference type="Gene3D" id="2.60.40.790">
    <property type="match status" value="1"/>
</dbReference>
<feature type="domain" description="SHSP" evidence="5">
    <location>
        <begin position="164"/>
        <end position="270"/>
    </location>
</feature>
<keyword evidence="1" id="KW-0346">Stress response</keyword>
<dbReference type="EMBL" id="JASCZI010120863">
    <property type="protein sequence ID" value="MED6156305.1"/>
    <property type="molecule type" value="Genomic_DNA"/>
</dbReference>
<evidence type="ECO:0000313" key="6">
    <source>
        <dbReference type="EMBL" id="MED6156305.1"/>
    </source>
</evidence>
<evidence type="ECO:0000256" key="1">
    <source>
        <dbReference type="ARBA" id="ARBA00023016"/>
    </source>
</evidence>
<comment type="similarity">
    <text evidence="2 3">Belongs to the small heat shock protein (HSP20) family.</text>
</comment>
<dbReference type="InterPro" id="IPR008978">
    <property type="entry name" value="HSP20-like_chaperone"/>
</dbReference>
<proteinExistence type="inferred from homology"/>
<dbReference type="InterPro" id="IPR031107">
    <property type="entry name" value="Small_HSP"/>
</dbReference>
<name>A0ABU6U788_9FABA</name>
<dbReference type="Proteomes" id="UP001341840">
    <property type="component" value="Unassembled WGS sequence"/>
</dbReference>
<gene>
    <name evidence="6" type="ORF">PIB30_013337</name>
</gene>
<feature type="region of interest" description="Disordered" evidence="4">
    <location>
        <begin position="152"/>
        <end position="171"/>
    </location>
</feature>
<evidence type="ECO:0000256" key="3">
    <source>
        <dbReference type="RuleBase" id="RU003616"/>
    </source>
</evidence>
<dbReference type="PROSITE" id="PS01031">
    <property type="entry name" value="SHSP"/>
    <property type="match status" value="1"/>
</dbReference>
<organism evidence="6 7">
    <name type="scientific">Stylosanthes scabra</name>
    <dbReference type="NCBI Taxonomy" id="79078"/>
    <lineage>
        <taxon>Eukaryota</taxon>
        <taxon>Viridiplantae</taxon>
        <taxon>Streptophyta</taxon>
        <taxon>Embryophyta</taxon>
        <taxon>Tracheophyta</taxon>
        <taxon>Spermatophyta</taxon>
        <taxon>Magnoliopsida</taxon>
        <taxon>eudicotyledons</taxon>
        <taxon>Gunneridae</taxon>
        <taxon>Pentapetalae</taxon>
        <taxon>rosids</taxon>
        <taxon>fabids</taxon>
        <taxon>Fabales</taxon>
        <taxon>Fabaceae</taxon>
        <taxon>Papilionoideae</taxon>
        <taxon>50 kb inversion clade</taxon>
        <taxon>dalbergioids sensu lato</taxon>
        <taxon>Dalbergieae</taxon>
        <taxon>Pterocarpus clade</taxon>
        <taxon>Stylosanthes</taxon>
    </lineage>
</organism>
<reference evidence="6 7" key="1">
    <citation type="journal article" date="2023" name="Plants (Basel)">
        <title>Bridging the Gap: Combining Genomics and Transcriptomics Approaches to Understand Stylosanthes scabra, an Orphan Legume from the Brazilian Caatinga.</title>
        <authorList>
            <person name="Ferreira-Neto J.R.C."/>
            <person name="da Silva M.D."/>
            <person name="Binneck E."/>
            <person name="de Melo N.F."/>
            <person name="da Silva R.H."/>
            <person name="de Melo A.L.T.M."/>
            <person name="Pandolfi V."/>
            <person name="Bustamante F.O."/>
            <person name="Brasileiro-Vidal A.C."/>
            <person name="Benko-Iseppon A.M."/>
        </authorList>
    </citation>
    <scope>NUCLEOTIDE SEQUENCE [LARGE SCALE GENOMIC DNA]</scope>
    <source>
        <tissue evidence="6">Leaves</tissue>
    </source>
</reference>
<dbReference type="SUPFAM" id="SSF49764">
    <property type="entry name" value="HSP20-like chaperones"/>
    <property type="match status" value="1"/>
</dbReference>
<comment type="caution">
    <text evidence="6">The sequence shown here is derived from an EMBL/GenBank/DDBJ whole genome shotgun (WGS) entry which is preliminary data.</text>
</comment>
<evidence type="ECO:0000256" key="4">
    <source>
        <dbReference type="SAM" id="MobiDB-lite"/>
    </source>
</evidence>
<dbReference type="InterPro" id="IPR002068">
    <property type="entry name" value="A-crystallin/Hsp20_dom"/>
</dbReference>
<dbReference type="Pfam" id="PF00011">
    <property type="entry name" value="HSP20"/>
    <property type="match status" value="1"/>
</dbReference>
<evidence type="ECO:0000256" key="2">
    <source>
        <dbReference type="PROSITE-ProRule" id="PRU00285"/>
    </source>
</evidence>
<dbReference type="PANTHER" id="PTHR11527">
    <property type="entry name" value="HEAT-SHOCK PROTEIN 20 FAMILY MEMBER"/>
    <property type="match status" value="1"/>
</dbReference>
<keyword evidence="7" id="KW-1185">Reference proteome</keyword>
<evidence type="ECO:0000313" key="7">
    <source>
        <dbReference type="Proteomes" id="UP001341840"/>
    </source>
</evidence>
<dbReference type="CDD" id="cd06464">
    <property type="entry name" value="ACD_sHsps-like"/>
    <property type="match status" value="1"/>
</dbReference>
<accession>A0ABU6U788</accession>